<name>A0A934K7Z2_9BACT</name>
<feature type="domain" description="Core-binding (CB)" evidence="6">
    <location>
        <begin position="1"/>
        <end position="92"/>
    </location>
</feature>
<evidence type="ECO:0000256" key="1">
    <source>
        <dbReference type="ARBA" id="ARBA00008857"/>
    </source>
</evidence>
<keyword evidence="3" id="KW-0233">DNA recombination</keyword>
<organism evidence="7 8">
    <name type="scientific">Candidatus Nephthysia bennettiae</name>
    <dbReference type="NCBI Taxonomy" id="3127016"/>
    <lineage>
        <taxon>Bacteria</taxon>
        <taxon>Bacillati</taxon>
        <taxon>Candidatus Dormiibacterota</taxon>
        <taxon>Candidatus Dormibacteria</taxon>
        <taxon>Candidatus Dormibacterales</taxon>
        <taxon>Candidatus Dormibacteraceae</taxon>
        <taxon>Candidatus Nephthysia</taxon>
    </lineage>
</organism>
<dbReference type="Pfam" id="PF00589">
    <property type="entry name" value="Phage_integrase"/>
    <property type="match status" value="1"/>
</dbReference>
<dbReference type="Gene3D" id="1.10.443.10">
    <property type="entry name" value="Intergrase catalytic core"/>
    <property type="match status" value="1"/>
</dbReference>
<dbReference type="GO" id="GO:0003677">
    <property type="term" value="F:DNA binding"/>
    <property type="evidence" value="ECO:0007669"/>
    <property type="project" value="UniProtKB-UniRule"/>
</dbReference>
<dbReference type="Gene3D" id="1.10.150.130">
    <property type="match status" value="1"/>
</dbReference>
<evidence type="ECO:0000256" key="3">
    <source>
        <dbReference type="ARBA" id="ARBA00023172"/>
    </source>
</evidence>
<feature type="domain" description="Tyr recombinase" evidence="5">
    <location>
        <begin position="110"/>
        <end position="292"/>
    </location>
</feature>
<dbReference type="EMBL" id="JAEKNR010000178">
    <property type="protein sequence ID" value="MBJ7600010.1"/>
    <property type="molecule type" value="Genomic_DNA"/>
</dbReference>
<evidence type="ECO:0000259" key="6">
    <source>
        <dbReference type="PROSITE" id="PS51900"/>
    </source>
</evidence>
<evidence type="ECO:0000256" key="4">
    <source>
        <dbReference type="PROSITE-ProRule" id="PRU01248"/>
    </source>
</evidence>
<protein>
    <submittedName>
        <fullName evidence="7">Tyrosine-type recombinase/integrase</fullName>
    </submittedName>
</protein>
<dbReference type="PROSITE" id="PS51898">
    <property type="entry name" value="TYR_RECOMBINASE"/>
    <property type="match status" value="1"/>
</dbReference>
<comment type="caution">
    <text evidence="7">The sequence shown here is derived from an EMBL/GenBank/DDBJ whole genome shotgun (WGS) entry which is preliminary data.</text>
</comment>
<dbReference type="AlphaFoldDB" id="A0A934K7Z2"/>
<dbReference type="InterPro" id="IPR011010">
    <property type="entry name" value="DNA_brk_join_enz"/>
</dbReference>
<evidence type="ECO:0000313" key="7">
    <source>
        <dbReference type="EMBL" id="MBJ7600010.1"/>
    </source>
</evidence>
<keyword evidence="8" id="KW-1185">Reference proteome</keyword>
<proteinExistence type="inferred from homology"/>
<keyword evidence="2 4" id="KW-0238">DNA-binding</keyword>
<gene>
    <name evidence="7" type="ORF">JF922_18275</name>
</gene>
<dbReference type="InterPro" id="IPR013762">
    <property type="entry name" value="Integrase-like_cat_sf"/>
</dbReference>
<dbReference type="PANTHER" id="PTHR30349:SF41">
    <property type="entry name" value="INTEGRASE_RECOMBINASE PROTEIN MJ0367-RELATED"/>
    <property type="match status" value="1"/>
</dbReference>
<evidence type="ECO:0000259" key="5">
    <source>
        <dbReference type="PROSITE" id="PS51898"/>
    </source>
</evidence>
<dbReference type="SUPFAM" id="SSF56349">
    <property type="entry name" value="DNA breaking-rejoining enzymes"/>
    <property type="match status" value="1"/>
</dbReference>
<dbReference type="Proteomes" id="UP000612893">
    <property type="component" value="Unassembled WGS sequence"/>
</dbReference>
<dbReference type="PROSITE" id="PS51900">
    <property type="entry name" value="CB"/>
    <property type="match status" value="1"/>
</dbReference>
<dbReference type="InterPro" id="IPR044068">
    <property type="entry name" value="CB"/>
</dbReference>
<dbReference type="InterPro" id="IPR010998">
    <property type="entry name" value="Integrase_recombinase_N"/>
</dbReference>
<reference evidence="7" key="1">
    <citation type="submission" date="2020-10" db="EMBL/GenBank/DDBJ databases">
        <title>Ca. Dormibacterota MAGs.</title>
        <authorList>
            <person name="Montgomery K."/>
        </authorList>
    </citation>
    <scope>NUCLEOTIDE SEQUENCE [LARGE SCALE GENOMIC DNA]</scope>
    <source>
        <strain evidence="7">SC8812_S17_10</strain>
    </source>
</reference>
<dbReference type="RefSeq" id="WP_338203680.1">
    <property type="nucleotide sequence ID" value="NZ_JAEKNR010000178.1"/>
</dbReference>
<dbReference type="InterPro" id="IPR002104">
    <property type="entry name" value="Integrase_catalytic"/>
</dbReference>
<evidence type="ECO:0000256" key="2">
    <source>
        <dbReference type="ARBA" id="ARBA00023125"/>
    </source>
</evidence>
<evidence type="ECO:0000313" key="8">
    <source>
        <dbReference type="Proteomes" id="UP000612893"/>
    </source>
</evidence>
<accession>A0A934K7Z2</accession>
<dbReference type="InterPro" id="IPR050090">
    <property type="entry name" value="Tyrosine_recombinase_XerCD"/>
</dbReference>
<sequence>MALEPLVDDFLASCRARGLSPKTIREYRYPLVSVFLPFCQRREITDLSQVNPRMLDRLTGELLENGNKRAQLSRHTIGSYLRSVNVFLTWAQAEGEPVEGKAKLPKPTKRLLEVLSRDEIQALEDVAVTERDKLIVRILADTGIRVGELVNLTTKDLINRDRNLYLRVGGKTGERLVPIPRLSRRLQKYVDRGRPLDVASDRIFISLKRRPGGDYGPLTPSGIEQLLQDLRQRAGITKRVYPHLLRHSYATWALGRGMNPIMLAHILGHTSLAMIQNVYAHLTPRDAYQAMLQALSDEAD</sequence>
<comment type="similarity">
    <text evidence="1">Belongs to the 'phage' integrase family.</text>
</comment>
<dbReference type="GO" id="GO:0006310">
    <property type="term" value="P:DNA recombination"/>
    <property type="evidence" value="ECO:0007669"/>
    <property type="project" value="UniProtKB-KW"/>
</dbReference>
<dbReference type="PANTHER" id="PTHR30349">
    <property type="entry name" value="PHAGE INTEGRASE-RELATED"/>
    <property type="match status" value="1"/>
</dbReference>